<evidence type="ECO:0000313" key="10">
    <source>
        <dbReference type="Proteomes" id="UP000064844"/>
    </source>
</evidence>
<dbReference type="KEGG" id="ibu:IB211_00141"/>
<dbReference type="Proteomes" id="UP000245778">
    <property type="component" value="Unassembled WGS sequence"/>
</dbReference>
<dbReference type="PROSITE" id="PS50889">
    <property type="entry name" value="S4"/>
    <property type="match status" value="1"/>
</dbReference>
<dbReference type="STRING" id="1297617.IB211_00141"/>
<dbReference type="GO" id="GO:0140098">
    <property type="term" value="F:catalytic activity, acting on RNA"/>
    <property type="evidence" value="ECO:0007669"/>
    <property type="project" value="UniProtKB-ARBA"/>
</dbReference>
<dbReference type="PANTHER" id="PTHR21600:SF44">
    <property type="entry name" value="RIBOSOMAL LARGE SUBUNIT PSEUDOURIDINE SYNTHASE D"/>
    <property type="match status" value="1"/>
</dbReference>
<dbReference type="InterPro" id="IPR020103">
    <property type="entry name" value="PsdUridine_synth_cat_dom_sf"/>
</dbReference>
<evidence type="ECO:0000313" key="11">
    <source>
        <dbReference type="Proteomes" id="UP000245778"/>
    </source>
</evidence>
<feature type="domain" description="Pseudouridine synthase RsuA/RluA-like" evidence="7">
    <location>
        <begin position="84"/>
        <end position="235"/>
    </location>
</feature>
<dbReference type="CDD" id="cd00165">
    <property type="entry name" value="S4"/>
    <property type="match status" value="1"/>
</dbReference>
<dbReference type="SUPFAM" id="SSF55174">
    <property type="entry name" value="Alpha-L RNA-binding motif"/>
    <property type="match status" value="1"/>
</dbReference>
<dbReference type="GO" id="GO:0003723">
    <property type="term" value="F:RNA binding"/>
    <property type="evidence" value="ECO:0007669"/>
    <property type="project" value="UniProtKB-KW"/>
</dbReference>
<dbReference type="EMBL" id="CP011307">
    <property type="protein sequence ID" value="ALP92537.1"/>
    <property type="molecule type" value="Genomic_DNA"/>
</dbReference>
<dbReference type="InterPro" id="IPR006145">
    <property type="entry name" value="PsdUridine_synth_RsuA/RluA"/>
</dbReference>
<dbReference type="PROSITE" id="PS01129">
    <property type="entry name" value="PSI_RLU"/>
    <property type="match status" value="1"/>
</dbReference>
<keyword evidence="10" id="KW-1185">Reference proteome</keyword>
<evidence type="ECO:0000256" key="3">
    <source>
        <dbReference type="ARBA" id="ARBA00023235"/>
    </source>
</evidence>
<dbReference type="PANTHER" id="PTHR21600">
    <property type="entry name" value="MITOCHONDRIAL RNA PSEUDOURIDINE SYNTHASE"/>
    <property type="match status" value="1"/>
</dbReference>
<evidence type="ECO:0000256" key="4">
    <source>
        <dbReference type="ARBA" id="ARBA00031870"/>
    </source>
</evidence>
<reference evidence="9 11" key="3">
    <citation type="submission" date="2018-04" db="EMBL/GenBank/DDBJ databases">
        <title>Genomic Encyclopedia of Type Strains, Phase IV (KMG-IV): sequencing the most valuable type-strain genomes for metagenomic binning, comparative biology and taxonomic classification.</title>
        <authorList>
            <person name="Goeker M."/>
        </authorList>
    </citation>
    <scope>NUCLEOTIDE SEQUENCE [LARGE SCALE GENOMIC DNA]</scope>
    <source>
        <strain evidence="9 11">DSM 26588</strain>
    </source>
</reference>
<protein>
    <recommendedName>
        <fullName evidence="4">RNA pseudouridylate synthase</fullName>
    </recommendedName>
    <alternativeName>
        <fullName evidence="5">RNA-uridine isomerase</fullName>
    </alternativeName>
</protein>
<sequence length="294" mass="32795">MTQMRKVLAVTEETTLLPFLLREVTGKSRNTVKGLLTRRQVMVDGTVVTRFDAPLLPGQQVTLLPPEAAGAAELPFPVLYQDRDLIAVDKPAGLLSMGNEKERTRTAYRMVSDYVKAREPGGRIFIVHRLDRDTSGVLVFAKNERMKRALQDHWEALVQKRGYVAAVEGDLPEPEGTVRSYLRETATHLVYSGPRGKEGREAVTHYRVLARGKGFSLVEVTIDTGRKNQIRVHMQDLGCPVAGDRQYGAQSDPMGRLALHAHVLRFTDPRSKKTLELKASLPLGFQKLFPGAEQ</sequence>
<dbReference type="EMBL" id="QEKK01000001">
    <property type="protein sequence ID" value="PVY60046.1"/>
    <property type="molecule type" value="Genomic_DNA"/>
</dbReference>
<evidence type="ECO:0000256" key="1">
    <source>
        <dbReference type="ARBA" id="ARBA00000073"/>
    </source>
</evidence>
<evidence type="ECO:0000313" key="8">
    <source>
        <dbReference type="EMBL" id="ALP92537.1"/>
    </source>
</evidence>
<evidence type="ECO:0000256" key="5">
    <source>
        <dbReference type="ARBA" id="ARBA00033164"/>
    </source>
</evidence>
<dbReference type="GO" id="GO:0016829">
    <property type="term" value="F:lyase activity"/>
    <property type="evidence" value="ECO:0007669"/>
    <property type="project" value="UniProtKB-KW"/>
</dbReference>
<dbReference type="PATRIC" id="fig|1297617.4.peg.141"/>
<dbReference type="AlphaFoldDB" id="A0A0S2VZN8"/>
<dbReference type="InterPro" id="IPR006224">
    <property type="entry name" value="PsdUridine_synth_RluA-like_CS"/>
</dbReference>
<gene>
    <name evidence="9" type="ORF">C7373_101562</name>
    <name evidence="8" type="ORF">IB211_00141</name>
</gene>
<evidence type="ECO:0000256" key="6">
    <source>
        <dbReference type="PROSITE-ProRule" id="PRU00182"/>
    </source>
</evidence>
<dbReference type="Pfam" id="PF00849">
    <property type="entry name" value="PseudoU_synth_2"/>
    <property type="match status" value="1"/>
</dbReference>
<keyword evidence="6" id="KW-0694">RNA-binding</keyword>
<keyword evidence="8" id="KW-0456">Lyase</keyword>
<organism evidence="8 10">
    <name type="scientific">Intestinimonas butyriciproducens</name>
    <dbReference type="NCBI Taxonomy" id="1297617"/>
    <lineage>
        <taxon>Bacteria</taxon>
        <taxon>Bacillati</taxon>
        <taxon>Bacillota</taxon>
        <taxon>Clostridia</taxon>
        <taxon>Eubacteriales</taxon>
        <taxon>Intestinimonas</taxon>
    </lineage>
</organism>
<dbReference type="RefSeq" id="WP_058116790.1">
    <property type="nucleotide sequence ID" value="NZ_CAMREZ010000004.1"/>
</dbReference>
<dbReference type="InterPro" id="IPR050188">
    <property type="entry name" value="RluA_PseudoU_synthase"/>
</dbReference>
<dbReference type="SUPFAM" id="SSF55120">
    <property type="entry name" value="Pseudouridine synthase"/>
    <property type="match status" value="1"/>
</dbReference>
<proteinExistence type="inferred from homology"/>
<dbReference type="GO" id="GO:0000455">
    <property type="term" value="P:enzyme-directed rRNA pseudouridine synthesis"/>
    <property type="evidence" value="ECO:0007669"/>
    <property type="project" value="TreeGrafter"/>
</dbReference>
<evidence type="ECO:0000259" key="7">
    <source>
        <dbReference type="Pfam" id="PF00849"/>
    </source>
</evidence>
<dbReference type="Gene3D" id="3.30.2350.10">
    <property type="entry name" value="Pseudouridine synthase"/>
    <property type="match status" value="1"/>
</dbReference>
<dbReference type="Proteomes" id="UP000064844">
    <property type="component" value="Chromosome"/>
</dbReference>
<evidence type="ECO:0000256" key="2">
    <source>
        <dbReference type="ARBA" id="ARBA00010876"/>
    </source>
</evidence>
<dbReference type="GeneID" id="93227712"/>
<reference evidence="10" key="2">
    <citation type="submission" date="2015-04" db="EMBL/GenBank/DDBJ databases">
        <title>A butyrogenic pathway from the amino acid lysine in a human gut commensal.</title>
        <authorList>
            <person name="de Vos W.M."/>
            <person name="Bui N.T.P."/>
            <person name="Plugge C.M."/>
            <person name="Ritari J."/>
        </authorList>
    </citation>
    <scope>NUCLEOTIDE SEQUENCE [LARGE SCALE GENOMIC DNA]</scope>
    <source>
        <strain evidence="10">AF211</strain>
    </source>
</reference>
<accession>A0A0S2VZN8</accession>
<reference evidence="8 10" key="1">
    <citation type="journal article" date="2015" name="Nat. Commun.">
        <title>Production of butyrate from lysine and the Amadori product fructoselysine by a human gut commensal.</title>
        <authorList>
            <person name="Bui T.P."/>
            <person name="Ritari J."/>
            <person name="Boeren S."/>
            <person name="de Waard P."/>
            <person name="Plugge C.M."/>
            <person name="de Vos W.M."/>
        </authorList>
    </citation>
    <scope>NUCLEOTIDE SEQUENCE [LARGE SCALE GENOMIC DNA]</scope>
    <source>
        <strain evidence="8 10">AF211</strain>
    </source>
</reference>
<comment type="catalytic activity">
    <reaction evidence="1">
        <text>a uridine in RNA = a pseudouridine in RNA</text>
        <dbReference type="Rhea" id="RHEA:48348"/>
        <dbReference type="Rhea" id="RHEA-COMP:12068"/>
        <dbReference type="Rhea" id="RHEA-COMP:12069"/>
        <dbReference type="ChEBI" id="CHEBI:65314"/>
        <dbReference type="ChEBI" id="CHEBI:65315"/>
    </reaction>
</comment>
<name>A0A0S2VZN8_9FIRM</name>
<dbReference type="GO" id="GO:0009982">
    <property type="term" value="F:pseudouridine synthase activity"/>
    <property type="evidence" value="ECO:0007669"/>
    <property type="project" value="InterPro"/>
</dbReference>
<comment type="similarity">
    <text evidence="2">Belongs to the pseudouridine synthase RluA family.</text>
</comment>
<dbReference type="CDD" id="cd02869">
    <property type="entry name" value="PseudoU_synth_RluA_like"/>
    <property type="match status" value="1"/>
</dbReference>
<keyword evidence="3" id="KW-0413">Isomerase</keyword>
<dbReference type="eggNOG" id="COG0564">
    <property type="taxonomic scope" value="Bacteria"/>
</dbReference>
<evidence type="ECO:0000313" key="9">
    <source>
        <dbReference type="EMBL" id="PVY60046.1"/>
    </source>
</evidence>